<dbReference type="SUPFAM" id="SSF56112">
    <property type="entry name" value="Protein kinase-like (PK-like)"/>
    <property type="match status" value="1"/>
</dbReference>
<dbReference type="CDD" id="cd14014">
    <property type="entry name" value="STKc_PknB_like"/>
    <property type="match status" value="1"/>
</dbReference>
<gene>
    <name evidence="5" type="ORF">DCF19_20010</name>
</gene>
<sequence>MLEPQAIVNKRYQLERQLGQNAGRDTWLAKDLQKENELVVVKLLAFGGNVQWENLKLFEREANVLKQLDHPRIPKYRDYFSIDDRSLWFGLVQEYIQGDSLREYIAKGYKFTESQVKQIAIAILEILIYLHELSPQVLHRDLKPCNLVLTGKEGEARNIYLVDFGAVQDKAAAEGKSFTIVGTYGYAPMEQYGGRAVAASDLYALGATLIHLLTGISPADLPQDDDARILFSDRTSASPHLVQWIQKLVEPIVKKRYSSARIALQALREPSQLQPVPTSISADTLAPNPVNRIKRSPSFSSAAFKPYSVAFPPSDTNIRVEQSLTQLRVVIPYRLWTVICLWLLSGIIFLFIQPFLSAIFAGLASVGNAYWLYLGAAAIAFVTIAISLNELTTVTLEVGEKETWLTRSIFGKTSWQMKFPTSAFQGVEPKWRMLEKRNSGFLDNLIWMSKEHNEDNSRKVNIFLYLQGNKYTLATSDIRPTEVIWLIDVIDEFLSQVRINNPSLY</sequence>
<feature type="transmembrane region" description="Helical" evidence="3">
    <location>
        <begin position="370"/>
        <end position="388"/>
    </location>
</feature>
<dbReference type="InterPro" id="IPR008271">
    <property type="entry name" value="Ser/Thr_kinase_AS"/>
</dbReference>
<dbReference type="Proteomes" id="UP000249467">
    <property type="component" value="Unassembled WGS sequence"/>
</dbReference>
<evidence type="ECO:0000259" key="4">
    <source>
        <dbReference type="PROSITE" id="PS50011"/>
    </source>
</evidence>
<dbReference type="Gene3D" id="3.30.200.20">
    <property type="entry name" value="Phosphorylase Kinase, domain 1"/>
    <property type="match status" value="1"/>
</dbReference>
<dbReference type="EMBL" id="QBML01000035">
    <property type="protein sequence ID" value="PZO36972.1"/>
    <property type="molecule type" value="Genomic_DNA"/>
</dbReference>
<keyword evidence="5" id="KW-0808">Transferase</keyword>
<dbReference type="PANTHER" id="PTHR24363:SF7">
    <property type="entry name" value="SERINE_THREONINE-PROTEIN KINASE-LIKE PROTEIN E"/>
    <property type="match status" value="1"/>
</dbReference>
<keyword evidence="1" id="KW-0547">Nucleotide-binding</keyword>
<keyword evidence="3" id="KW-0812">Transmembrane</keyword>
<dbReference type="InterPro" id="IPR011009">
    <property type="entry name" value="Kinase-like_dom_sf"/>
</dbReference>
<dbReference type="GO" id="GO:0005524">
    <property type="term" value="F:ATP binding"/>
    <property type="evidence" value="ECO:0007669"/>
    <property type="project" value="UniProtKB-KW"/>
</dbReference>
<evidence type="ECO:0000313" key="6">
    <source>
        <dbReference type="Proteomes" id="UP000249467"/>
    </source>
</evidence>
<proteinExistence type="predicted"/>
<keyword evidence="3" id="KW-0472">Membrane</keyword>
<reference evidence="5 6" key="1">
    <citation type="submission" date="2018-04" db="EMBL/GenBank/DDBJ databases">
        <authorList>
            <person name="Go L.Y."/>
            <person name="Mitchell J.A."/>
        </authorList>
    </citation>
    <scope>NUCLEOTIDE SEQUENCE [LARGE SCALE GENOMIC DNA]</scope>
    <source>
        <strain evidence="5">ULC066bin1</strain>
    </source>
</reference>
<dbReference type="PROSITE" id="PS50011">
    <property type="entry name" value="PROTEIN_KINASE_DOM"/>
    <property type="match status" value="1"/>
</dbReference>
<dbReference type="GO" id="GO:0004674">
    <property type="term" value="F:protein serine/threonine kinase activity"/>
    <property type="evidence" value="ECO:0007669"/>
    <property type="project" value="UniProtKB-KW"/>
</dbReference>
<evidence type="ECO:0000256" key="3">
    <source>
        <dbReference type="SAM" id="Phobius"/>
    </source>
</evidence>
<evidence type="ECO:0000313" key="5">
    <source>
        <dbReference type="EMBL" id="PZO36972.1"/>
    </source>
</evidence>
<evidence type="ECO:0000256" key="1">
    <source>
        <dbReference type="ARBA" id="ARBA00022741"/>
    </source>
</evidence>
<dbReference type="InterPro" id="IPR000719">
    <property type="entry name" value="Prot_kinase_dom"/>
</dbReference>
<feature type="domain" description="Protein kinase" evidence="4">
    <location>
        <begin position="12"/>
        <end position="268"/>
    </location>
</feature>
<dbReference type="SMART" id="SM00220">
    <property type="entry name" value="S_TKc"/>
    <property type="match status" value="1"/>
</dbReference>
<evidence type="ECO:0000256" key="2">
    <source>
        <dbReference type="ARBA" id="ARBA00022840"/>
    </source>
</evidence>
<comment type="caution">
    <text evidence="5">The sequence shown here is derived from an EMBL/GenBank/DDBJ whole genome shotgun (WGS) entry which is preliminary data.</text>
</comment>
<dbReference type="PROSITE" id="PS00108">
    <property type="entry name" value="PROTEIN_KINASE_ST"/>
    <property type="match status" value="1"/>
</dbReference>
<dbReference type="Gene3D" id="1.10.510.10">
    <property type="entry name" value="Transferase(Phosphotransferase) domain 1"/>
    <property type="match status" value="1"/>
</dbReference>
<dbReference type="AlphaFoldDB" id="A0A2W4VX62"/>
<keyword evidence="3" id="KW-1133">Transmembrane helix</keyword>
<organism evidence="5 6">
    <name type="scientific">Pseudanabaena frigida</name>
    <dbReference type="NCBI Taxonomy" id="945775"/>
    <lineage>
        <taxon>Bacteria</taxon>
        <taxon>Bacillati</taxon>
        <taxon>Cyanobacteriota</taxon>
        <taxon>Cyanophyceae</taxon>
        <taxon>Pseudanabaenales</taxon>
        <taxon>Pseudanabaenaceae</taxon>
        <taxon>Pseudanabaena</taxon>
    </lineage>
</organism>
<keyword evidence="5" id="KW-0418">Kinase</keyword>
<keyword evidence="5" id="KW-0723">Serine/threonine-protein kinase</keyword>
<keyword evidence="2" id="KW-0067">ATP-binding</keyword>
<dbReference type="PANTHER" id="PTHR24363">
    <property type="entry name" value="SERINE/THREONINE PROTEIN KINASE"/>
    <property type="match status" value="1"/>
</dbReference>
<name>A0A2W4VX62_9CYAN</name>
<protein>
    <submittedName>
        <fullName evidence="5">Serine/threonine protein kinase</fullName>
    </submittedName>
</protein>
<accession>A0A2W4VX62</accession>
<dbReference type="Pfam" id="PF00069">
    <property type="entry name" value="Pkinase"/>
    <property type="match status" value="1"/>
</dbReference>
<feature type="transmembrane region" description="Helical" evidence="3">
    <location>
        <begin position="335"/>
        <end position="364"/>
    </location>
</feature>
<reference evidence="5 6" key="2">
    <citation type="submission" date="2018-06" db="EMBL/GenBank/DDBJ databases">
        <title>Metagenomic assembly of (sub)arctic Cyanobacteria and their associated microbiome from non-axenic cultures.</title>
        <authorList>
            <person name="Baurain D."/>
        </authorList>
    </citation>
    <scope>NUCLEOTIDE SEQUENCE [LARGE SCALE GENOMIC DNA]</scope>
    <source>
        <strain evidence="5">ULC066bin1</strain>
    </source>
</reference>